<protein>
    <submittedName>
        <fullName evidence="1">10578_t:CDS:1</fullName>
    </submittedName>
</protein>
<keyword evidence="2" id="KW-1185">Reference proteome</keyword>
<dbReference type="InterPro" id="IPR052980">
    <property type="entry name" value="Crinkler_effector"/>
</dbReference>
<organism evidence="1 2">
    <name type="scientific">Funneliformis caledonium</name>
    <dbReference type="NCBI Taxonomy" id="1117310"/>
    <lineage>
        <taxon>Eukaryota</taxon>
        <taxon>Fungi</taxon>
        <taxon>Fungi incertae sedis</taxon>
        <taxon>Mucoromycota</taxon>
        <taxon>Glomeromycotina</taxon>
        <taxon>Glomeromycetes</taxon>
        <taxon>Glomerales</taxon>
        <taxon>Glomeraceae</taxon>
        <taxon>Funneliformis</taxon>
    </lineage>
</organism>
<evidence type="ECO:0000313" key="1">
    <source>
        <dbReference type="EMBL" id="CAG8660039.1"/>
    </source>
</evidence>
<dbReference type="PANTHER" id="PTHR33129:SF1">
    <property type="entry name" value="ATP-BINDING PROTEIN"/>
    <property type="match status" value="1"/>
</dbReference>
<dbReference type="EMBL" id="CAJVPQ010004888">
    <property type="protein sequence ID" value="CAG8660039.1"/>
    <property type="molecule type" value="Genomic_DNA"/>
</dbReference>
<gene>
    <name evidence="1" type="ORF">FCALED_LOCUS11503</name>
</gene>
<sequence>EQTKIEEISLPSDLTYPKRYIYIIVLCFVLDEEVTDRFIFDISVEMWTFMKISHLQDGSSSVLAKRQGESQDYNHKSVAPSVTDFWNKLSEAQIILKFPKDFNKTAFTPSKYMKIEIVLDSDVMLNAQDELIFNDSKPVLESVESLNFVKFLRFCESPDGIVYGIKTWDILIKKSYLQMIEKLKTDRIKEEIKGCTIVGSPSIGKTHYSLYLAFYITYRYSSTDFVYQQLNEGKSYTLHINQKNKSTHPRNYYAPIWTEEEIWSVWNWNNHYKNKISETRVKELIERWGCILRRVFVEYNDEPDLDRLLSRCNIHKYLQNDGTGLHDNYSGKIIHIIPNDDFTKKEYASVSYEISKALYNYYAKNTRETIIKIIRDFAKTASGPLAGKLFEMMAHDIL</sequence>
<dbReference type="AlphaFoldDB" id="A0A9N9E4S4"/>
<dbReference type="PANTHER" id="PTHR33129">
    <property type="entry name" value="PROTEIN KINASE DOMAIN-CONTAINING PROTEIN-RELATED"/>
    <property type="match status" value="1"/>
</dbReference>
<comment type="caution">
    <text evidence="1">The sequence shown here is derived from an EMBL/GenBank/DDBJ whole genome shotgun (WGS) entry which is preliminary data.</text>
</comment>
<proteinExistence type="predicted"/>
<evidence type="ECO:0000313" key="2">
    <source>
        <dbReference type="Proteomes" id="UP000789570"/>
    </source>
</evidence>
<accession>A0A9N9E4S4</accession>
<reference evidence="1" key="1">
    <citation type="submission" date="2021-06" db="EMBL/GenBank/DDBJ databases">
        <authorList>
            <person name="Kallberg Y."/>
            <person name="Tangrot J."/>
            <person name="Rosling A."/>
        </authorList>
    </citation>
    <scope>NUCLEOTIDE SEQUENCE</scope>
    <source>
        <strain evidence="1">UK204</strain>
    </source>
</reference>
<name>A0A9N9E4S4_9GLOM</name>
<feature type="non-terminal residue" evidence="1">
    <location>
        <position position="1"/>
    </location>
</feature>
<dbReference type="OrthoDB" id="2415938at2759"/>
<dbReference type="Proteomes" id="UP000789570">
    <property type="component" value="Unassembled WGS sequence"/>
</dbReference>